<dbReference type="InterPro" id="IPR011761">
    <property type="entry name" value="ATP-grasp"/>
</dbReference>
<evidence type="ECO:0000313" key="10">
    <source>
        <dbReference type="Proteomes" id="UP000823790"/>
    </source>
</evidence>
<accession>A0ABS4DI18</accession>
<dbReference type="InterPro" id="IPR048740">
    <property type="entry name" value="PurT_C"/>
</dbReference>
<feature type="domain" description="ATP-grasp" evidence="8">
    <location>
        <begin position="119"/>
        <end position="308"/>
    </location>
</feature>
<dbReference type="InterPro" id="IPR054350">
    <property type="entry name" value="PurT/PurK_preATP-grasp"/>
</dbReference>
<dbReference type="InterPro" id="IPR016185">
    <property type="entry name" value="PreATP-grasp_dom_sf"/>
</dbReference>
<dbReference type="Gene3D" id="3.30.470.20">
    <property type="entry name" value="ATP-grasp fold, B domain"/>
    <property type="match status" value="1"/>
</dbReference>
<evidence type="ECO:0000256" key="2">
    <source>
        <dbReference type="ARBA" id="ARBA00022723"/>
    </source>
</evidence>
<comment type="caution">
    <text evidence="9">The sequence shown here is derived from an EMBL/GenBank/DDBJ whole genome shotgun (WGS) entry which is preliminary data.</text>
</comment>
<dbReference type="Proteomes" id="UP000823790">
    <property type="component" value="Unassembled WGS sequence"/>
</dbReference>
<dbReference type="RefSeq" id="WP_209614437.1">
    <property type="nucleotide sequence ID" value="NZ_JAGJRS010000001.1"/>
</dbReference>
<keyword evidence="6 7" id="KW-0460">Magnesium</keyword>
<keyword evidence="2 7" id="KW-0479">Metal-binding</keyword>
<evidence type="ECO:0000256" key="5">
    <source>
        <dbReference type="ARBA" id="ARBA00022840"/>
    </source>
</evidence>
<evidence type="ECO:0000256" key="1">
    <source>
        <dbReference type="ARBA" id="ARBA00022598"/>
    </source>
</evidence>
<keyword evidence="3 7" id="KW-0547">Nucleotide-binding</keyword>
<comment type="catalytic activity">
    <reaction evidence="7">
        <text>N(1)-(5-phospho-beta-D-ribosyl)glycinamide + formate + ATP = N(2)-formyl-N(1)-(5-phospho-beta-D-ribosyl)glycinamide + ADP + phosphate + H(+)</text>
        <dbReference type="Rhea" id="RHEA:24829"/>
        <dbReference type="ChEBI" id="CHEBI:15378"/>
        <dbReference type="ChEBI" id="CHEBI:15740"/>
        <dbReference type="ChEBI" id="CHEBI:30616"/>
        <dbReference type="ChEBI" id="CHEBI:43474"/>
        <dbReference type="ChEBI" id="CHEBI:143788"/>
        <dbReference type="ChEBI" id="CHEBI:147286"/>
        <dbReference type="ChEBI" id="CHEBI:456216"/>
        <dbReference type="EC" id="6.3.1.21"/>
    </reaction>
</comment>
<dbReference type="Gene3D" id="3.30.1490.20">
    <property type="entry name" value="ATP-grasp fold, A domain"/>
    <property type="match status" value="1"/>
</dbReference>
<feature type="binding site" evidence="7">
    <location>
        <position position="155"/>
    </location>
    <ligand>
        <name>ATP</name>
        <dbReference type="ChEBI" id="CHEBI:30616"/>
    </ligand>
</feature>
<dbReference type="InterPro" id="IPR013815">
    <property type="entry name" value="ATP_grasp_subdomain_1"/>
</dbReference>
<dbReference type="InterPro" id="IPR011054">
    <property type="entry name" value="Rudment_hybrid_motif"/>
</dbReference>
<feature type="binding site" evidence="7">
    <location>
        <position position="267"/>
    </location>
    <ligand>
        <name>Mg(2+)</name>
        <dbReference type="ChEBI" id="CHEBI:18420"/>
    </ligand>
</feature>
<dbReference type="InterPro" id="IPR003135">
    <property type="entry name" value="ATP-grasp_carboxylate-amine"/>
</dbReference>
<dbReference type="PANTHER" id="PTHR43055:SF1">
    <property type="entry name" value="FORMATE-DEPENDENT PHOSPHORIBOSYLGLYCINAMIDE FORMYLTRANSFERASE"/>
    <property type="match status" value="1"/>
</dbReference>
<evidence type="ECO:0000256" key="3">
    <source>
        <dbReference type="ARBA" id="ARBA00022741"/>
    </source>
</evidence>
<keyword evidence="4 7" id="KW-0658">Purine biosynthesis</keyword>
<dbReference type="NCBIfam" id="TIGR01142">
    <property type="entry name" value="purT"/>
    <property type="match status" value="1"/>
</dbReference>
<dbReference type="Pfam" id="PF22660">
    <property type="entry name" value="RS_preATP-grasp-like"/>
    <property type="match status" value="1"/>
</dbReference>
<dbReference type="SUPFAM" id="SSF52440">
    <property type="entry name" value="PreATP-grasp domain"/>
    <property type="match status" value="1"/>
</dbReference>
<evidence type="ECO:0000256" key="4">
    <source>
        <dbReference type="ARBA" id="ARBA00022755"/>
    </source>
</evidence>
<reference evidence="9 10" key="1">
    <citation type="submission" date="2021-04" db="EMBL/GenBank/DDBJ databases">
        <authorList>
            <person name="Huq M.A."/>
        </authorList>
    </citation>
    <scope>NUCLEOTIDE SEQUENCE [LARGE SCALE GENOMIC DNA]</scope>
    <source>
        <strain evidence="9 10">MAH-13</strain>
    </source>
</reference>
<feature type="binding site" evidence="7">
    <location>
        <position position="356"/>
    </location>
    <ligand>
        <name>N(1)-(5-phospho-beta-D-ribosyl)glycinamide</name>
        <dbReference type="ChEBI" id="CHEBI:143788"/>
    </ligand>
</feature>
<dbReference type="EMBL" id="JAGJRS010000001">
    <property type="protein sequence ID" value="MBP1472700.1"/>
    <property type="molecule type" value="Genomic_DNA"/>
</dbReference>
<evidence type="ECO:0000256" key="6">
    <source>
        <dbReference type="ARBA" id="ARBA00022842"/>
    </source>
</evidence>
<name>A0ABS4DI18_9GAMM</name>
<comment type="subunit">
    <text evidence="7">Homodimer.</text>
</comment>
<feature type="binding site" evidence="7">
    <location>
        <position position="114"/>
    </location>
    <ligand>
        <name>ATP</name>
        <dbReference type="ChEBI" id="CHEBI:30616"/>
    </ligand>
</feature>
<dbReference type="GO" id="GO:0016740">
    <property type="term" value="F:transferase activity"/>
    <property type="evidence" value="ECO:0007669"/>
    <property type="project" value="UniProtKB-KW"/>
</dbReference>
<keyword evidence="10" id="KW-1185">Reference proteome</keyword>
<comment type="similarity">
    <text evidence="7">Belongs to the PurK/PurT family.</text>
</comment>
<evidence type="ECO:0000259" key="8">
    <source>
        <dbReference type="PROSITE" id="PS50975"/>
    </source>
</evidence>
<feature type="binding site" evidence="7">
    <location>
        <position position="286"/>
    </location>
    <ligand>
        <name>N(1)-(5-phospho-beta-D-ribosyl)glycinamide</name>
        <dbReference type="ChEBI" id="CHEBI:143788"/>
    </ligand>
</feature>
<dbReference type="HAMAP" id="MF_01643">
    <property type="entry name" value="PurT"/>
    <property type="match status" value="1"/>
</dbReference>
<feature type="binding site" evidence="7">
    <location>
        <begin position="195"/>
        <end position="198"/>
    </location>
    <ligand>
        <name>ATP</name>
        <dbReference type="ChEBI" id="CHEBI:30616"/>
    </ligand>
</feature>
<protein>
    <recommendedName>
        <fullName evidence="7">Formate-dependent phosphoribosylglycinamide formyltransferase</fullName>
        <ecNumber evidence="7">6.3.1.21</ecNumber>
    </recommendedName>
    <alternativeName>
        <fullName evidence="7">5'-phosphoribosylglycinamide transformylase 2</fullName>
    </alternativeName>
    <alternativeName>
        <fullName evidence="7">Formate-dependent GAR transformylase</fullName>
    </alternativeName>
    <alternativeName>
        <fullName evidence="7">GAR transformylase 2</fullName>
        <shortName evidence="7">GART 2</shortName>
    </alternativeName>
    <alternativeName>
        <fullName evidence="7">Non-folate glycinamide ribonucleotide transformylase</fullName>
    </alternativeName>
    <alternativeName>
        <fullName evidence="7">Phosphoribosylglycinamide formyltransferase 2</fullName>
    </alternativeName>
</protein>
<keyword evidence="1 7" id="KW-0436">Ligase</keyword>
<keyword evidence="9" id="KW-0808">Transferase</keyword>
<evidence type="ECO:0000313" key="9">
    <source>
        <dbReference type="EMBL" id="MBP1472700.1"/>
    </source>
</evidence>
<gene>
    <name evidence="7 9" type="primary">purT</name>
    <name evidence="9" type="ORF">J7I44_00175</name>
</gene>
<feature type="binding site" evidence="7">
    <location>
        <begin position="160"/>
        <end position="165"/>
    </location>
    <ligand>
        <name>ATP</name>
        <dbReference type="ChEBI" id="CHEBI:30616"/>
    </ligand>
</feature>
<feature type="binding site" evidence="7">
    <location>
        <position position="82"/>
    </location>
    <ligand>
        <name>N(1)-(5-phospho-beta-D-ribosyl)glycinamide</name>
        <dbReference type="ChEBI" id="CHEBI:143788"/>
    </ligand>
</feature>
<organism evidence="9 10">
    <name type="scientific">Frateuria flava</name>
    <dbReference type="NCBI Taxonomy" id="2821489"/>
    <lineage>
        <taxon>Bacteria</taxon>
        <taxon>Pseudomonadati</taxon>
        <taxon>Pseudomonadota</taxon>
        <taxon>Gammaproteobacteria</taxon>
        <taxon>Lysobacterales</taxon>
        <taxon>Rhodanobacteraceae</taxon>
        <taxon>Frateuria</taxon>
    </lineage>
</organism>
<keyword evidence="5 7" id="KW-0067">ATP-binding</keyword>
<dbReference type="PROSITE" id="PS50975">
    <property type="entry name" value="ATP_GRASP"/>
    <property type="match status" value="1"/>
</dbReference>
<dbReference type="EC" id="6.3.1.21" evidence="7"/>
<sequence>MKPFGTPLSDAAVRVLLLGSGELGKEVAIELQRFGVEVIAVDRYSDAPAMQVAHRSHVIDMLDGAALRALIAREKPDLVVPEIEAIHTPTLVELEKEGVRVIPTARAAWLTMDREGIRRLAAEELGVPTSPYRFCDTQAQYRAAVESIGYPFVIKPVMSSSGKGQSTVRDASGLDAAWDYAQSGGRAGQGRVIVEGFVDFDYEITLLTVRHVHGTRFCQPIGHRQEHGDYRESWQPQPMSEAALAEAQRQAAAITEALGGWGVFGMEFFVKGDSVIFSEVSPRPHDTGLVTLVSQELSEFALHARAILGLPIPVIRQWGPSASCAVLVEGDGRHPRYHGVADALSEPDTQLRIFGKPEVKGRRRMAVTLARDVDVEAARAKAVRAAGCLRVEW</sequence>
<dbReference type="Pfam" id="PF21244">
    <property type="entry name" value="PurT_C"/>
    <property type="match status" value="1"/>
</dbReference>
<dbReference type="SUPFAM" id="SSF51246">
    <property type="entry name" value="Rudiment single hybrid motif"/>
    <property type="match status" value="1"/>
</dbReference>
<dbReference type="Pfam" id="PF02222">
    <property type="entry name" value="ATP-grasp"/>
    <property type="match status" value="1"/>
</dbReference>
<feature type="binding site" evidence="7">
    <location>
        <begin position="22"/>
        <end position="23"/>
    </location>
    <ligand>
        <name>N(1)-(5-phospho-beta-D-ribosyl)glycinamide</name>
        <dbReference type="ChEBI" id="CHEBI:143788"/>
    </ligand>
</feature>
<comment type="function">
    <text evidence="7">Involved in the de novo purine biosynthesis. Catalyzes the transfer of formate to 5-phospho-ribosyl-glycinamide (GAR), producing 5-phospho-ribosyl-N-formylglycinamide (FGAR). Formate is provided by PurU via hydrolysis of 10-formyl-tetrahydrofolate.</text>
</comment>
<feature type="binding site" evidence="7">
    <location>
        <position position="279"/>
    </location>
    <ligand>
        <name>Mg(2+)</name>
        <dbReference type="ChEBI" id="CHEBI:18420"/>
    </ligand>
</feature>
<dbReference type="NCBIfam" id="NF006766">
    <property type="entry name" value="PRK09288.1"/>
    <property type="match status" value="1"/>
</dbReference>
<feature type="binding site" evidence="7">
    <location>
        <position position="203"/>
    </location>
    <ligand>
        <name>ATP</name>
        <dbReference type="ChEBI" id="CHEBI:30616"/>
    </ligand>
</feature>
<dbReference type="Gene3D" id="3.40.50.20">
    <property type="match status" value="1"/>
</dbReference>
<evidence type="ECO:0000256" key="7">
    <source>
        <dbReference type="HAMAP-Rule" id="MF_01643"/>
    </source>
</evidence>
<comment type="pathway">
    <text evidence="7">Purine metabolism; IMP biosynthesis via de novo pathway; N(2)-formyl-N(1)-(5-phospho-D-ribosyl)glycinamide from N(1)-(5-phospho-D-ribosyl)glycinamide (formate route): step 1/1.</text>
</comment>
<proteinExistence type="inferred from homology"/>
<dbReference type="InterPro" id="IPR005862">
    <property type="entry name" value="PurT"/>
</dbReference>
<dbReference type="PANTHER" id="PTHR43055">
    <property type="entry name" value="FORMATE-DEPENDENT PHOSPHORIBOSYLGLYCINAMIDE FORMYLTRANSFERASE"/>
    <property type="match status" value="1"/>
</dbReference>
<feature type="binding site" evidence="7">
    <location>
        <begin position="363"/>
        <end position="364"/>
    </location>
    <ligand>
        <name>N(1)-(5-phospho-beta-D-ribosyl)glycinamide</name>
        <dbReference type="ChEBI" id="CHEBI:143788"/>
    </ligand>
</feature>
<dbReference type="SUPFAM" id="SSF56059">
    <property type="entry name" value="Glutathione synthetase ATP-binding domain-like"/>
    <property type="match status" value="1"/>
</dbReference>